<gene>
    <name evidence="2" type="ORF">BLA39750_05408</name>
</gene>
<feature type="region of interest" description="Disordered" evidence="1">
    <location>
        <begin position="266"/>
        <end position="291"/>
    </location>
</feature>
<feature type="compositionally biased region" description="Polar residues" evidence="1">
    <location>
        <begin position="192"/>
        <end position="201"/>
    </location>
</feature>
<feature type="region of interest" description="Disordered" evidence="1">
    <location>
        <begin position="172"/>
        <end position="204"/>
    </location>
</feature>
<evidence type="ECO:0000256" key="1">
    <source>
        <dbReference type="SAM" id="MobiDB-lite"/>
    </source>
</evidence>
<dbReference type="EMBL" id="CABVQN010000031">
    <property type="protein sequence ID" value="VWD41430.1"/>
    <property type="molecule type" value="Genomic_DNA"/>
</dbReference>
<organism evidence="2 3">
    <name type="scientific">Burkholderia lata (strain ATCC 17760 / DSM 23089 / LMG 22485 / NCIMB 9086 / R18194 / 383)</name>
    <dbReference type="NCBI Taxonomy" id="482957"/>
    <lineage>
        <taxon>Bacteria</taxon>
        <taxon>Pseudomonadati</taxon>
        <taxon>Pseudomonadota</taxon>
        <taxon>Betaproteobacteria</taxon>
        <taxon>Burkholderiales</taxon>
        <taxon>Burkholderiaceae</taxon>
        <taxon>Burkholderia</taxon>
        <taxon>Burkholderia cepacia complex</taxon>
    </lineage>
</organism>
<reference evidence="2 3" key="1">
    <citation type="submission" date="2019-09" db="EMBL/GenBank/DDBJ databases">
        <authorList>
            <person name="Depoorter E."/>
        </authorList>
    </citation>
    <scope>NUCLEOTIDE SEQUENCE [LARGE SCALE GENOMIC DNA]</scope>
    <source>
        <strain evidence="2">R-39750</strain>
    </source>
</reference>
<feature type="compositionally biased region" description="Polar residues" evidence="1">
    <location>
        <begin position="267"/>
        <end position="277"/>
    </location>
</feature>
<protein>
    <submittedName>
        <fullName evidence="2">Uncharacterized protein</fullName>
    </submittedName>
</protein>
<name>A0A6P3A4N1_BURL3</name>
<proteinExistence type="predicted"/>
<dbReference type="Proteomes" id="UP000494110">
    <property type="component" value="Unassembled WGS sequence"/>
</dbReference>
<dbReference type="AlphaFoldDB" id="A0A6P3A4N1"/>
<accession>A0A6P3A4N1</accession>
<evidence type="ECO:0000313" key="2">
    <source>
        <dbReference type="EMBL" id="VWD41430.1"/>
    </source>
</evidence>
<sequence length="291" mass="31086">MPGPAGGAIAAPRSIRTRVSRRTTADADIALASREGVFVWVPVSVGRWASATLRTVVKVRDDSRRCGKCARNARTANATARTDVAPASPRHVDGFLDLAAASRPWSRRACGIVTLPDGRPRQKAKRGPRAFVSHAGLAGNRRAARYPAVHGDETPSVSFVRSVPPRSGAIVTETEARQTLRSRHPPRRDTRQAGTQKSQALCDTGPGFPSIRFNLYSTSTKHAAAPPSRPGTAHASSSVSAAVLGKRTMKRLPCPGVDVTSIEPPWRTTTAFTNGNPRPTPRLASRCEPSI</sequence>
<evidence type="ECO:0000313" key="3">
    <source>
        <dbReference type="Proteomes" id="UP000494110"/>
    </source>
</evidence>